<evidence type="ECO:0000256" key="4">
    <source>
        <dbReference type="ARBA" id="ARBA00022692"/>
    </source>
</evidence>
<evidence type="ECO:0000256" key="9">
    <source>
        <dbReference type="HAMAP-Rule" id="MF_00422"/>
    </source>
</evidence>
<evidence type="ECO:0000256" key="3">
    <source>
        <dbReference type="ARBA" id="ARBA00022475"/>
    </source>
</evidence>
<reference evidence="12 13" key="1">
    <citation type="submission" date="2023-05" db="EMBL/GenBank/DDBJ databases">
        <title>Streptantibioticus silvisoli sp. nov., acidotolerant actinomycetes 1 from pine litter.</title>
        <authorList>
            <person name="Swiecimska M."/>
            <person name="Golinska P."/>
            <person name="Sangal V."/>
            <person name="Wachnowicz B."/>
            <person name="Goodfellow M."/>
        </authorList>
    </citation>
    <scope>NUCLEOTIDE SEQUENCE</scope>
    <source>
        <strain evidence="12">SL13</strain>
        <strain evidence="11 13">SL54</strain>
    </source>
</reference>
<dbReference type="EMBL" id="JAAGKO020000030">
    <property type="protein sequence ID" value="MDI5965045.1"/>
    <property type="molecule type" value="Genomic_DNA"/>
</dbReference>
<organism evidence="12">
    <name type="scientific">Streptantibioticus silvisoli</name>
    <dbReference type="NCBI Taxonomy" id="2705255"/>
    <lineage>
        <taxon>Bacteria</taxon>
        <taxon>Bacillati</taxon>
        <taxon>Actinomycetota</taxon>
        <taxon>Actinomycetes</taxon>
        <taxon>Kitasatosporales</taxon>
        <taxon>Streptomycetaceae</taxon>
        <taxon>Streptantibioticus</taxon>
    </lineage>
</organism>
<dbReference type="GO" id="GO:0065002">
    <property type="term" value="P:intracellular protein transmembrane transport"/>
    <property type="evidence" value="ECO:0007669"/>
    <property type="project" value="UniProtKB-UniRule"/>
</dbReference>
<evidence type="ECO:0000256" key="5">
    <source>
        <dbReference type="ARBA" id="ARBA00022927"/>
    </source>
</evidence>
<dbReference type="RefSeq" id="WP_271314064.1">
    <property type="nucleotide sequence ID" value="NZ_JAAGKO020000030.1"/>
</dbReference>
<evidence type="ECO:0000256" key="6">
    <source>
        <dbReference type="ARBA" id="ARBA00022989"/>
    </source>
</evidence>
<evidence type="ECO:0000313" key="11">
    <source>
        <dbReference type="EMBL" id="MDI5965045.1"/>
    </source>
</evidence>
<dbReference type="InterPro" id="IPR001901">
    <property type="entry name" value="Translocase_SecE/Sec61-g"/>
</dbReference>
<proteinExistence type="inferred from homology"/>
<dbReference type="GO" id="GO:0006605">
    <property type="term" value="P:protein targeting"/>
    <property type="evidence" value="ECO:0007669"/>
    <property type="project" value="UniProtKB-UniRule"/>
</dbReference>
<evidence type="ECO:0000256" key="1">
    <source>
        <dbReference type="ARBA" id="ARBA00004370"/>
    </source>
</evidence>
<dbReference type="Proteomes" id="UP001156398">
    <property type="component" value="Unassembled WGS sequence"/>
</dbReference>
<accession>A0AA90H5Z5</accession>
<keyword evidence="6 9" id="KW-1133">Transmembrane helix</keyword>
<evidence type="ECO:0000256" key="8">
    <source>
        <dbReference type="ARBA" id="ARBA00023136"/>
    </source>
</evidence>
<keyword evidence="4 9" id="KW-0812">Transmembrane</keyword>
<dbReference type="EMBL" id="JABXJJ020000026">
    <property type="protein sequence ID" value="MDI5971836.1"/>
    <property type="molecule type" value="Genomic_DNA"/>
</dbReference>
<sequence>MTEALGSTATPESGRPEDDTDEFLDDKSKKKRGGKRGKKGPFARMGLFYRQIVAELRKVVWPPRKDLMSYTTVVIVFVAVMIGIVTLIDWGFSSLIKYVFG</sequence>
<dbReference type="HAMAP" id="MF_00422">
    <property type="entry name" value="SecE"/>
    <property type="match status" value="1"/>
</dbReference>
<evidence type="ECO:0000256" key="2">
    <source>
        <dbReference type="ARBA" id="ARBA00022448"/>
    </source>
</evidence>
<comment type="subunit">
    <text evidence="9">Component of the Sec protein translocase complex. Heterotrimer consisting of SecY, SecE and SecG subunits. The heterotrimers can form oligomers, although 1 heterotrimer is thought to be able to translocate proteins. Interacts with the ribosome. Interacts with SecDF, and other proteins may be involved. Interacts with SecA.</text>
</comment>
<dbReference type="GO" id="GO:0005886">
    <property type="term" value="C:plasma membrane"/>
    <property type="evidence" value="ECO:0007669"/>
    <property type="project" value="UniProtKB-SubCell"/>
</dbReference>
<protein>
    <recommendedName>
        <fullName evidence="9">Protein translocase subunit SecE</fullName>
    </recommendedName>
</protein>
<comment type="subcellular location">
    <subcellularLocation>
        <location evidence="9">Cell membrane</location>
        <topology evidence="9">Single-pass membrane protein</topology>
    </subcellularLocation>
    <subcellularLocation>
        <location evidence="1">Membrane</location>
    </subcellularLocation>
</comment>
<dbReference type="GO" id="GO:0009306">
    <property type="term" value="P:protein secretion"/>
    <property type="evidence" value="ECO:0007669"/>
    <property type="project" value="UniProtKB-UniRule"/>
</dbReference>
<keyword evidence="3 9" id="KW-1003">Cell membrane</keyword>
<dbReference type="AlphaFoldDB" id="A0AA90H5Z5"/>
<dbReference type="PANTHER" id="PTHR33910">
    <property type="entry name" value="PROTEIN TRANSLOCASE SUBUNIT SECE"/>
    <property type="match status" value="1"/>
</dbReference>
<keyword evidence="8 9" id="KW-0472">Membrane</keyword>
<evidence type="ECO:0000313" key="13">
    <source>
        <dbReference type="Proteomes" id="UP001156398"/>
    </source>
</evidence>
<keyword evidence="2 9" id="KW-0813">Transport</keyword>
<evidence type="ECO:0000256" key="10">
    <source>
        <dbReference type="SAM" id="MobiDB-lite"/>
    </source>
</evidence>
<dbReference type="InterPro" id="IPR005807">
    <property type="entry name" value="SecE_bac"/>
</dbReference>
<feature type="compositionally biased region" description="Basic residues" evidence="10">
    <location>
        <begin position="29"/>
        <end position="41"/>
    </location>
</feature>
<dbReference type="Gene3D" id="1.20.5.1030">
    <property type="entry name" value="Preprotein translocase secy subunit"/>
    <property type="match status" value="1"/>
</dbReference>
<feature type="transmembrane region" description="Helical" evidence="9">
    <location>
        <begin position="67"/>
        <end position="88"/>
    </location>
</feature>
<feature type="region of interest" description="Disordered" evidence="10">
    <location>
        <begin position="1"/>
        <end position="41"/>
    </location>
</feature>
<comment type="similarity">
    <text evidence="9">Belongs to the SecE/SEC61-gamma family.</text>
</comment>
<comment type="function">
    <text evidence="9">Essential subunit of the Sec protein translocation channel SecYEG. Clamps together the 2 halves of SecY. May contact the channel plug during translocation.</text>
</comment>
<dbReference type="InterPro" id="IPR038379">
    <property type="entry name" value="SecE_sf"/>
</dbReference>
<dbReference type="PANTHER" id="PTHR33910:SF1">
    <property type="entry name" value="PROTEIN TRANSLOCASE SUBUNIT SECE"/>
    <property type="match status" value="1"/>
</dbReference>
<keyword evidence="7 9" id="KW-0811">Translocation</keyword>
<evidence type="ECO:0000313" key="12">
    <source>
        <dbReference type="EMBL" id="MDI5971836.1"/>
    </source>
</evidence>
<gene>
    <name evidence="9 12" type="primary">secE</name>
    <name evidence="11" type="ORF">POF43_020370</name>
    <name evidence="12" type="ORF">POF50_021280</name>
</gene>
<dbReference type="GO" id="GO:0043952">
    <property type="term" value="P:protein transport by the Sec complex"/>
    <property type="evidence" value="ECO:0007669"/>
    <property type="project" value="UniProtKB-UniRule"/>
</dbReference>
<name>A0AA90H5Z5_9ACTN</name>
<comment type="caution">
    <text evidence="12">The sequence shown here is derived from an EMBL/GenBank/DDBJ whole genome shotgun (WGS) entry which is preliminary data.</text>
</comment>
<feature type="compositionally biased region" description="Polar residues" evidence="10">
    <location>
        <begin position="1"/>
        <end position="11"/>
    </location>
</feature>
<dbReference type="Pfam" id="PF00584">
    <property type="entry name" value="SecE"/>
    <property type="match status" value="1"/>
</dbReference>
<keyword evidence="5 9" id="KW-0653">Protein transport</keyword>
<dbReference type="NCBIfam" id="TIGR00964">
    <property type="entry name" value="secE_bact"/>
    <property type="match status" value="1"/>
</dbReference>
<evidence type="ECO:0000256" key="7">
    <source>
        <dbReference type="ARBA" id="ARBA00023010"/>
    </source>
</evidence>
<dbReference type="GO" id="GO:0008320">
    <property type="term" value="F:protein transmembrane transporter activity"/>
    <property type="evidence" value="ECO:0007669"/>
    <property type="project" value="UniProtKB-UniRule"/>
</dbReference>
<keyword evidence="13" id="KW-1185">Reference proteome</keyword>